<sequence>MSTTQDAKEADSSATTSRCESPAFPLKHQHSFEERYAAIINQQILENTINKEVLQRQVQAFFPFSRSASRECTEGKKVLDKGSDSEEEEEDEDHDLERKVLQKLDTLDIKDKEQT</sequence>
<dbReference type="EMBL" id="JRES01000803">
    <property type="protein sequence ID" value="KNC28285.1"/>
    <property type="molecule type" value="Genomic_DNA"/>
</dbReference>
<gene>
    <name evidence="2" type="ORF">FF38_13139</name>
</gene>
<feature type="region of interest" description="Disordered" evidence="1">
    <location>
        <begin position="1"/>
        <end position="26"/>
    </location>
</feature>
<feature type="compositionally biased region" description="Basic and acidic residues" evidence="1">
    <location>
        <begin position="1"/>
        <end position="11"/>
    </location>
</feature>
<organism evidence="2 3">
    <name type="scientific">Lucilia cuprina</name>
    <name type="common">Green bottle fly</name>
    <name type="synonym">Australian sheep blowfly</name>
    <dbReference type="NCBI Taxonomy" id="7375"/>
    <lineage>
        <taxon>Eukaryota</taxon>
        <taxon>Metazoa</taxon>
        <taxon>Ecdysozoa</taxon>
        <taxon>Arthropoda</taxon>
        <taxon>Hexapoda</taxon>
        <taxon>Insecta</taxon>
        <taxon>Pterygota</taxon>
        <taxon>Neoptera</taxon>
        <taxon>Endopterygota</taxon>
        <taxon>Diptera</taxon>
        <taxon>Brachycera</taxon>
        <taxon>Muscomorpha</taxon>
        <taxon>Oestroidea</taxon>
        <taxon>Calliphoridae</taxon>
        <taxon>Luciliinae</taxon>
        <taxon>Lucilia</taxon>
    </lineage>
</organism>
<dbReference type="Proteomes" id="UP000037069">
    <property type="component" value="Unassembled WGS sequence"/>
</dbReference>
<accession>A0A0L0C7M5</accession>
<evidence type="ECO:0000313" key="3">
    <source>
        <dbReference type="Proteomes" id="UP000037069"/>
    </source>
</evidence>
<dbReference type="OrthoDB" id="8031563at2759"/>
<evidence type="ECO:0000256" key="1">
    <source>
        <dbReference type="SAM" id="MobiDB-lite"/>
    </source>
</evidence>
<dbReference type="AlphaFoldDB" id="A0A0L0C7M5"/>
<proteinExistence type="predicted"/>
<comment type="caution">
    <text evidence="2">The sequence shown here is derived from an EMBL/GenBank/DDBJ whole genome shotgun (WGS) entry which is preliminary data.</text>
</comment>
<reference evidence="2 3" key="1">
    <citation type="journal article" date="2015" name="Nat. Commun.">
        <title>Lucilia cuprina genome unlocks parasitic fly biology to underpin future interventions.</title>
        <authorList>
            <person name="Anstead C.A."/>
            <person name="Korhonen P.K."/>
            <person name="Young N.D."/>
            <person name="Hall R.S."/>
            <person name="Jex A.R."/>
            <person name="Murali S.C."/>
            <person name="Hughes D.S."/>
            <person name="Lee S.F."/>
            <person name="Perry T."/>
            <person name="Stroehlein A.J."/>
            <person name="Ansell B.R."/>
            <person name="Breugelmans B."/>
            <person name="Hofmann A."/>
            <person name="Qu J."/>
            <person name="Dugan S."/>
            <person name="Lee S.L."/>
            <person name="Chao H."/>
            <person name="Dinh H."/>
            <person name="Han Y."/>
            <person name="Doddapaneni H.V."/>
            <person name="Worley K.C."/>
            <person name="Muzny D.M."/>
            <person name="Ioannidis P."/>
            <person name="Waterhouse R.M."/>
            <person name="Zdobnov E.M."/>
            <person name="James P.J."/>
            <person name="Bagnall N.H."/>
            <person name="Kotze A.C."/>
            <person name="Gibbs R.A."/>
            <person name="Richards S."/>
            <person name="Batterham P."/>
            <person name="Gasser R.B."/>
        </authorList>
    </citation>
    <scope>NUCLEOTIDE SEQUENCE [LARGE SCALE GENOMIC DNA]</scope>
    <source>
        <strain evidence="2 3">LS</strain>
        <tissue evidence="2">Full body</tissue>
    </source>
</reference>
<feature type="compositionally biased region" description="Basic and acidic residues" evidence="1">
    <location>
        <begin position="73"/>
        <end position="84"/>
    </location>
</feature>
<protein>
    <submittedName>
        <fullName evidence="2">Uncharacterized protein</fullName>
    </submittedName>
</protein>
<keyword evidence="3" id="KW-1185">Reference proteome</keyword>
<name>A0A0L0C7M5_LUCCU</name>
<feature type="region of interest" description="Disordered" evidence="1">
    <location>
        <begin position="73"/>
        <end position="99"/>
    </location>
</feature>
<feature type="compositionally biased region" description="Acidic residues" evidence="1">
    <location>
        <begin position="85"/>
        <end position="94"/>
    </location>
</feature>
<evidence type="ECO:0000313" key="2">
    <source>
        <dbReference type="EMBL" id="KNC28285.1"/>
    </source>
</evidence>